<protein>
    <recommendedName>
        <fullName evidence="3">D-xylose 1-dehydrogenase (NADP(+), D-xylono-1,5-lactone-forming)</fullName>
        <ecNumber evidence="3">1.1.1.179</ecNumber>
    </recommendedName>
    <alternativeName>
        <fullName evidence="4">D-xylose-NADP dehydrogenase</fullName>
    </alternativeName>
</protein>
<dbReference type="KEGG" id="pfy:PFICI_03587"/>
<dbReference type="AlphaFoldDB" id="W3XJC8"/>
<dbReference type="RefSeq" id="XP_007830359.1">
    <property type="nucleotide sequence ID" value="XM_007832168.1"/>
</dbReference>
<keyword evidence="9" id="KW-1185">Reference proteome</keyword>
<evidence type="ECO:0000256" key="5">
    <source>
        <dbReference type="ARBA" id="ARBA00049233"/>
    </source>
</evidence>
<evidence type="ECO:0000256" key="2">
    <source>
        <dbReference type="ARBA" id="ARBA00023002"/>
    </source>
</evidence>
<dbReference type="Pfam" id="PF01408">
    <property type="entry name" value="GFO_IDH_MocA"/>
    <property type="match status" value="1"/>
</dbReference>
<evidence type="ECO:0000256" key="4">
    <source>
        <dbReference type="ARBA" id="ARBA00042988"/>
    </source>
</evidence>
<dbReference type="PANTHER" id="PTHR22604">
    <property type="entry name" value="OXIDOREDUCTASES"/>
    <property type="match status" value="1"/>
</dbReference>
<dbReference type="GeneID" id="19268600"/>
<dbReference type="Proteomes" id="UP000030651">
    <property type="component" value="Unassembled WGS sequence"/>
</dbReference>
<dbReference type="Pfam" id="PF22725">
    <property type="entry name" value="GFO_IDH_MocA_C3"/>
    <property type="match status" value="1"/>
</dbReference>
<dbReference type="Gene3D" id="3.40.50.720">
    <property type="entry name" value="NAD(P)-binding Rossmann-like Domain"/>
    <property type="match status" value="1"/>
</dbReference>
<dbReference type="GO" id="GO:0047837">
    <property type="term" value="F:D-xylose 1-dehydrogenase (NADP+) activity"/>
    <property type="evidence" value="ECO:0007669"/>
    <property type="project" value="UniProtKB-EC"/>
</dbReference>
<feature type="domain" description="GFO/IDH/MocA-like oxidoreductase" evidence="7">
    <location>
        <begin position="191"/>
        <end position="268"/>
    </location>
</feature>
<proteinExistence type="inferred from homology"/>
<reference evidence="9" key="1">
    <citation type="journal article" date="2015" name="BMC Genomics">
        <title>Genomic and transcriptomic analysis of the endophytic fungus Pestalotiopsis fici reveals its lifestyle and high potential for synthesis of natural products.</title>
        <authorList>
            <person name="Wang X."/>
            <person name="Zhang X."/>
            <person name="Liu L."/>
            <person name="Xiang M."/>
            <person name="Wang W."/>
            <person name="Sun X."/>
            <person name="Che Y."/>
            <person name="Guo L."/>
            <person name="Liu G."/>
            <person name="Guo L."/>
            <person name="Wang C."/>
            <person name="Yin W.B."/>
            <person name="Stadler M."/>
            <person name="Zhang X."/>
            <person name="Liu X."/>
        </authorList>
    </citation>
    <scope>NUCLEOTIDE SEQUENCE [LARGE SCALE GENOMIC DNA]</scope>
    <source>
        <strain evidence="9">W106-1 / CGMCC3.15140</strain>
    </source>
</reference>
<feature type="domain" description="Gfo/Idh/MocA-like oxidoreductase N-terminal" evidence="6">
    <location>
        <begin position="31"/>
        <end position="138"/>
    </location>
</feature>
<comment type="similarity">
    <text evidence="1">Belongs to the Gfo/Idh/MocA family.</text>
</comment>
<dbReference type="SUPFAM" id="SSF51735">
    <property type="entry name" value="NAD(P)-binding Rossmann-fold domains"/>
    <property type="match status" value="1"/>
</dbReference>
<dbReference type="PANTHER" id="PTHR22604:SF105">
    <property type="entry name" value="TRANS-1,2-DIHYDROBENZENE-1,2-DIOL DEHYDROGENASE"/>
    <property type="match status" value="1"/>
</dbReference>
<dbReference type="STRING" id="1229662.W3XJC8"/>
<accession>W3XJC8</accession>
<evidence type="ECO:0000313" key="8">
    <source>
        <dbReference type="EMBL" id="ETS85562.1"/>
    </source>
</evidence>
<gene>
    <name evidence="8" type="ORF">PFICI_03587</name>
</gene>
<dbReference type="HOGENOM" id="CLU_023194_5_2_1"/>
<comment type="catalytic activity">
    <reaction evidence="5">
        <text>D-xylose + NADP(+) = D-xylono-1,5-lactone + NADPH + H(+)</text>
        <dbReference type="Rhea" id="RHEA:22000"/>
        <dbReference type="ChEBI" id="CHEBI:15378"/>
        <dbReference type="ChEBI" id="CHEBI:15867"/>
        <dbReference type="ChEBI" id="CHEBI:53455"/>
        <dbReference type="ChEBI" id="CHEBI:57783"/>
        <dbReference type="ChEBI" id="CHEBI:58349"/>
        <dbReference type="EC" id="1.1.1.179"/>
    </reaction>
</comment>
<dbReference type="Gene3D" id="3.30.360.10">
    <property type="entry name" value="Dihydrodipicolinate Reductase, domain 2"/>
    <property type="match status" value="1"/>
</dbReference>
<dbReference type="GO" id="GO:0000166">
    <property type="term" value="F:nucleotide binding"/>
    <property type="evidence" value="ECO:0007669"/>
    <property type="project" value="InterPro"/>
</dbReference>
<dbReference type="InterPro" id="IPR036291">
    <property type="entry name" value="NAD(P)-bd_dom_sf"/>
</dbReference>
<dbReference type="OMA" id="YQFHPAW"/>
<sequence length="418" mass="46654">MASTVSAFLSGLHRNWTMLNPPAPPKEQNALKFGILGAANIAPMAFISPAQSHPGVIIYAVAARDKTRATAFAKKHSIPVVKDSYDDLLNDPEIDAIYNPLPCGLHFEWTVKALAKGKHVLLEKPSTSNVQEAETLFRHPLLSQSAKPPVLMEAFHSRFTAAFHLFLTTLDQPNISEAFAVSPIPKFIAADDNIRYDYSIAGGSILDLGTYPVSALREAFGAEPTECTEANLVPMAAPRERCDHSFDATFKFPNGGIGKIHGSLRTPVTELGFSNITVKHRPVPAPEEEDAKKEGTQVTRTRTVIFYNFMLSNHYHRIDVTDEFEVTRDSSVVKRYTRKDFKKAYTFEEMGKDANSNPYWSTYRFMLEQFVNRIHGIEGSGKFISHEDSISQARALDMIYTKSGLGPRPNSKYWTENH</sequence>
<keyword evidence="2" id="KW-0560">Oxidoreductase</keyword>
<name>W3XJC8_PESFW</name>
<organism evidence="8 9">
    <name type="scientific">Pestalotiopsis fici (strain W106-1 / CGMCC3.15140)</name>
    <dbReference type="NCBI Taxonomy" id="1229662"/>
    <lineage>
        <taxon>Eukaryota</taxon>
        <taxon>Fungi</taxon>
        <taxon>Dikarya</taxon>
        <taxon>Ascomycota</taxon>
        <taxon>Pezizomycotina</taxon>
        <taxon>Sordariomycetes</taxon>
        <taxon>Xylariomycetidae</taxon>
        <taxon>Amphisphaeriales</taxon>
        <taxon>Sporocadaceae</taxon>
        <taxon>Pestalotiopsis</taxon>
    </lineage>
</organism>
<dbReference type="InParanoid" id="W3XJC8"/>
<dbReference type="eggNOG" id="KOG2741">
    <property type="taxonomic scope" value="Eukaryota"/>
</dbReference>
<dbReference type="OrthoDB" id="6417021at2759"/>
<dbReference type="InterPro" id="IPR000683">
    <property type="entry name" value="Gfo/Idh/MocA-like_OxRdtase_N"/>
</dbReference>
<evidence type="ECO:0000256" key="1">
    <source>
        <dbReference type="ARBA" id="ARBA00010928"/>
    </source>
</evidence>
<evidence type="ECO:0000259" key="6">
    <source>
        <dbReference type="Pfam" id="PF01408"/>
    </source>
</evidence>
<evidence type="ECO:0000313" key="9">
    <source>
        <dbReference type="Proteomes" id="UP000030651"/>
    </source>
</evidence>
<dbReference type="EC" id="1.1.1.179" evidence="3"/>
<dbReference type="InterPro" id="IPR050984">
    <property type="entry name" value="Gfo/Idh/MocA_domain"/>
</dbReference>
<dbReference type="SUPFAM" id="SSF55347">
    <property type="entry name" value="Glyceraldehyde-3-phosphate dehydrogenase-like, C-terminal domain"/>
    <property type="match status" value="1"/>
</dbReference>
<dbReference type="EMBL" id="KI912110">
    <property type="protein sequence ID" value="ETS85562.1"/>
    <property type="molecule type" value="Genomic_DNA"/>
</dbReference>
<dbReference type="InterPro" id="IPR055170">
    <property type="entry name" value="GFO_IDH_MocA-like_dom"/>
</dbReference>
<evidence type="ECO:0000259" key="7">
    <source>
        <dbReference type="Pfam" id="PF22725"/>
    </source>
</evidence>
<evidence type="ECO:0000256" key="3">
    <source>
        <dbReference type="ARBA" id="ARBA00038984"/>
    </source>
</evidence>